<proteinExistence type="predicted"/>
<organism evidence="1 2">
    <name type="scientific">Halosquirtibacter laminarini</name>
    <dbReference type="NCBI Taxonomy" id="3374600"/>
    <lineage>
        <taxon>Bacteria</taxon>
        <taxon>Pseudomonadati</taxon>
        <taxon>Bacteroidota</taxon>
        <taxon>Bacteroidia</taxon>
        <taxon>Marinilabiliales</taxon>
        <taxon>Prolixibacteraceae</taxon>
        <taxon>Halosquirtibacter</taxon>
    </lineage>
</organism>
<protein>
    <submittedName>
        <fullName evidence="1">Sulfite exporter TauE/SafE family protein</fullName>
    </submittedName>
</protein>
<evidence type="ECO:0000313" key="1">
    <source>
        <dbReference type="EMBL" id="QZE15196.1"/>
    </source>
</evidence>
<dbReference type="Proteomes" id="UP000826212">
    <property type="component" value="Chromosome"/>
</dbReference>
<gene>
    <name evidence="1" type="ORF">K4L44_05010</name>
</gene>
<keyword evidence="2" id="KW-1185">Reference proteome</keyword>
<dbReference type="EMBL" id="CP081303">
    <property type="protein sequence ID" value="QZE15196.1"/>
    <property type="molecule type" value="Genomic_DNA"/>
</dbReference>
<name>A0AC61NLX3_9BACT</name>
<evidence type="ECO:0000313" key="2">
    <source>
        <dbReference type="Proteomes" id="UP000826212"/>
    </source>
</evidence>
<accession>A0AC61NLX3</accession>
<sequence>MEHIINPLQTSWSVWALTALCAFITGLSKSGLKGFAMVTIPILAFLYGAKASVGILMPFLIFGDLFAIISYRQKVPWQHIKNFFPWAIAGIMLAAIFGNQINDIQFKYTMGIAVLVCLSLVVWKELHPNNKLELGKGLFSYAVGLSGGFATMIGNAAGPIFNLYLITLKLPKKTFVFTGACFYLTLNTLKIPLHVYYWHTLSWKTLQLNFVLLPFLLLGAFVGKFIIQLIPEKVYRTFILAITFLSAIMLFL</sequence>
<reference evidence="1" key="1">
    <citation type="submission" date="2021-08" db="EMBL/GenBank/DDBJ databases">
        <title>Novel anaerobic bacterium isolated from sea squirt in East Sea, Republic of Korea.</title>
        <authorList>
            <person name="Nguyen T.H."/>
            <person name="Li Z."/>
            <person name="Lee Y.-J."/>
            <person name="Ko J."/>
            <person name="Kim S.-G."/>
        </authorList>
    </citation>
    <scope>NUCLEOTIDE SEQUENCE</scope>
    <source>
        <strain evidence="1">KCTC 25031</strain>
    </source>
</reference>